<evidence type="ECO:0000313" key="2">
    <source>
        <dbReference type="Proteomes" id="UP001165960"/>
    </source>
</evidence>
<name>A0ACC2UCG0_9FUNG</name>
<proteinExistence type="predicted"/>
<evidence type="ECO:0000313" key="1">
    <source>
        <dbReference type="EMBL" id="KAJ9084331.1"/>
    </source>
</evidence>
<accession>A0ACC2UCG0</accession>
<protein>
    <submittedName>
        <fullName evidence="1">Uncharacterized protein</fullName>
    </submittedName>
</protein>
<keyword evidence="2" id="KW-1185">Reference proteome</keyword>
<organism evidence="1 2">
    <name type="scientific">Entomophthora muscae</name>
    <dbReference type="NCBI Taxonomy" id="34485"/>
    <lineage>
        <taxon>Eukaryota</taxon>
        <taxon>Fungi</taxon>
        <taxon>Fungi incertae sedis</taxon>
        <taxon>Zoopagomycota</taxon>
        <taxon>Entomophthoromycotina</taxon>
        <taxon>Entomophthoromycetes</taxon>
        <taxon>Entomophthorales</taxon>
        <taxon>Entomophthoraceae</taxon>
        <taxon>Entomophthora</taxon>
    </lineage>
</organism>
<comment type="caution">
    <text evidence="1">The sequence shown here is derived from an EMBL/GenBank/DDBJ whole genome shotgun (WGS) entry which is preliminary data.</text>
</comment>
<sequence length="183" mass="19711">MEPPPTPKPTISTPPTPDAAGQSSRFLGGLYLGLTGLIDSSLPAAGPWAVAWEARSYLVKLGPIIGCHAATSLNSSITCRSIAVLWVSWPPPSDWAAPVWNLSPATTFPGLVPGFNHWQLYKEATTVSDPTTACWEDTPKLGTSLRPKFLGSKVQEPKMAPKLRKDQPYQPPGEEINIPRVNS</sequence>
<dbReference type="EMBL" id="QTSX02000856">
    <property type="protein sequence ID" value="KAJ9084331.1"/>
    <property type="molecule type" value="Genomic_DNA"/>
</dbReference>
<reference evidence="1" key="1">
    <citation type="submission" date="2022-04" db="EMBL/GenBank/DDBJ databases">
        <title>Genome of the entomopathogenic fungus Entomophthora muscae.</title>
        <authorList>
            <person name="Elya C."/>
            <person name="Lovett B.R."/>
            <person name="Lee E."/>
            <person name="Macias A.M."/>
            <person name="Hajek A.E."/>
            <person name="De Bivort B.L."/>
            <person name="Kasson M.T."/>
            <person name="De Fine Licht H.H."/>
            <person name="Stajich J.E."/>
        </authorList>
    </citation>
    <scope>NUCLEOTIDE SEQUENCE</scope>
    <source>
        <strain evidence="1">Berkeley</strain>
    </source>
</reference>
<gene>
    <name evidence="1" type="ORF">DSO57_1025718</name>
</gene>
<dbReference type="Proteomes" id="UP001165960">
    <property type="component" value="Unassembled WGS sequence"/>
</dbReference>